<name>A0A0A9A5Z5_ARUDO</name>
<dbReference type="AlphaFoldDB" id="A0A0A9A5Z5"/>
<proteinExistence type="predicted"/>
<accession>A0A0A9A5Z5</accession>
<reference evidence="1" key="2">
    <citation type="journal article" date="2015" name="Data Brief">
        <title>Shoot transcriptome of the giant reed, Arundo donax.</title>
        <authorList>
            <person name="Barrero R.A."/>
            <person name="Guerrero F.D."/>
            <person name="Moolhuijzen P."/>
            <person name="Goolsby J.A."/>
            <person name="Tidwell J."/>
            <person name="Bellgard S.E."/>
            <person name="Bellgard M.I."/>
        </authorList>
    </citation>
    <scope>NUCLEOTIDE SEQUENCE</scope>
    <source>
        <tissue evidence="1">Shoot tissue taken approximately 20 cm above the soil surface</tissue>
    </source>
</reference>
<organism evidence="1">
    <name type="scientific">Arundo donax</name>
    <name type="common">Giant reed</name>
    <name type="synonym">Donax arundinaceus</name>
    <dbReference type="NCBI Taxonomy" id="35708"/>
    <lineage>
        <taxon>Eukaryota</taxon>
        <taxon>Viridiplantae</taxon>
        <taxon>Streptophyta</taxon>
        <taxon>Embryophyta</taxon>
        <taxon>Tracheophyta</taxon>
        <taxon>Spermatophyta</taxon>
        <taxon>Magnoliopsida</taxon>
        <taxon>Liliopsida</taxon>
        <taxon>Poales</taxon>
        <taxon>Poaceae</taxon>
        <taxon>PACMAD clade</taxon>
        <taxon>Arundinoideae</taxon>
        <taxon>Arundineae</taxon>
        <taxon>Arundo</taxon>
    </lineage>
</organism>
<dbReference type="EMBL" id="GBRH01252537">
    <property type="protein sequence ID" value="JAD45358.1"/>
    <property type="molecule type" value="Transcribed_RNA"/>
</dbReference>
<evidence type="ECO:0000313" key="1">
    <source>
        <dbReference type="EMBL" id="JAD45358.1"/>
    </source>
</evidence>
<reference evidence="1" key="1">
    <citation type="submission" date="2014-09" db="EMBL/GenBank/DDBJ databases">
        <authorList>
            <person name="Magalhaes I.L.F."/>
            <person name="Oliveira U."/>
            <person name="Santos F.R."/>
            <person name="Vidigal T.H.D.A."/>
            <person name="Brescovit A.D."/>
            <person name="Santos A.J."/>
        </authorList>
    </citation>
    <scope>NUCLEOTIDE SEQUENCE</scope>
    <source>
        <tissue evidence="1">Shoot tissue taken approximately 20 cm above the soil surface</tissue>
    </source>
</reference>
<protein>
    <submittedName>
        <fullName evidence="1">Uncharacterized protein</fullName>
    </submittedName>
</protein>
<sequence>MIPKTNATGQYKPSKASTAIFLY</sequence>